<gene>
    <name evidence="2" type="ORF">DWY99_09125</name>
</gene>
<evidence type="ECO:0008006" key="4">
    <source>
        <dbReference type="Google" id="ProtNLM"/>
    </source>
</evidence>
<sequence length="311" mass="36541">MDYRIMNPAERKYTFRQSQQISMQTGLIGYLRADFGSTGKEFYSTWNDFRKDLKTDDFKKEFDLVINSYRFGDGEFLSGRSAMTKFCYEHPESSYEDDRNHYGVRVDTEQYSYLMRLNSNRGEYNLYCYCYQREWLDNHLQKAEKGIRFIDPHYKEQFTIPDGDKIRITLSSGEHYDRECRYIDDYHLEVGDNLYHICEFAERMEQNGNTVIPLRSSLPEQCYVYLPTSNEIGIIKKGETGYYKTDLTDGVPGEMKELADSMNRKLGVTKGQAEAMKAGSMFGWKVPAADPKNYDENGKLVKPKRNKDYER</sequence>
<protein>
    <recommendedName>
        <fullName evidence="4">DUF4316 domain-containing protein</fullName>
    </recommendedName>
</protein>
<dbReference type="Proteomes" id="UP000284751">
    <property type="component" value="Unassembled WGS sequence"/>
</dbReference>
<reference evidence="2 3" key="1">
    <citation type="submission" date="2018-08" db="EMBL/GenBank/DDBJ databases">
        <title>A genome reference for cultivated species of the human gut microbiota.</title>
        <authorList>
            <person name="Zou Y."/>
            <person name="Xue W."/>
            <person name="Luo G."/>
        </authorList>
    </citation>
    <scope>NUCLEOTIDE SEQUENCE [LARGE SCALE GENOMIC DNA]</scope>
    <source>
        <strain evidence="2 3">AF28-26</strain>
    </source>
</reference>
<dbReference type="EMBL" id="QRTC01000035">
    <property type="protein sequence ID" value="RGQ39056.1"/>
    <property type="molecule type" value="Genomic_DNA"/>
</dbReference>
<feature type="region of interest" description="Disordered" evidence="1">
    <location>
        <begin position="287"/>
        <end position="311"/>
    </location>
</feature>
<evidence type="ECO:0000256" key="1">
    <source>
        <dbReference type="SAM" id="MobiDB-lite"/>
    </source>
</evidence>
<comment type="caution">
    <text evidence="2">The sequence shown here is derived from an EMBL/GenBank/DDBJ whole genome shotgun (WGS) entry which is preliminary data.</text>
</comment>
<evidence type="ECO:0000313" key="2">
    <source>
        <dbReference type="EMBL" id="RGQ39056.1"/>
    </source>
</evidence>
<organism evidence="2 3">
    <name type="scientific">[Clostridium] leptum</name>
    <dbReference type="NCBI Taxonomy" id="1535"/>
    <lineage>
        <taxon>Bacteria</taxon>
        <taxon>Bacillati</taxon>
        <taxon>Bacillota</taxon>
        <taxon>Clostridia</taxon>
        <taxon>Eubacteriales</taxon>
        <taxon>Oscillospiraceae</taxon>
        <taxon>Oscillospiraceae incertae sedis</taxon>
    </lineage>
</organism>
<proteinExistence type="predicted"/>
<accession>A0A412AWG8</accession>
<name>A0A412AWG8_9FIRM</name>
<evidence type="ECO:0000313" key="3">
    <source>
        <dbReference type="Proteomes" id="UP000284751"/>
    </source>
</evidence>
<dbReference type="AlphaFoldDB" id="A0A412AWG8"/>